<comment type="similarity">
    <text evidence="1 3">Belongs to the TPP enzyme family.</text>
</comment>
<keyword evidence="9" id="KW-1185">Reference proteome</keyword>
<dbReference type="RefSeq" id="WP_270949712.1">
    <property type="nucleotide sequence ID" value="NZ_JAQGLA010000023.1"/>
</dbReference>
<feature type="domain" description="Thiamine pyrophosphate enzyme N-terminal TPP-binding" evidence="7">
    <location>
        <begin position="8"/>
        <end position="120"/>
    </location>
</feature>
<evidence type="ECO:0000259" key="5">
    <source>
        <dbReference type="Pfam" id="PF00205"/>
    </source>
</evidence>
<keyword evidence="2 3" id="KW-0786">Thiamine pyrophosphate</keyword>
<keyword evidence="4" id="KW-0812">Transmembrane</keyword>
<evidence type="ECO:0000256" key="4">
    <source>
        <dbReference type="SAM" id="Phobius"/>
    </source>
</evidence>
<dbReference type="Pfam" id="PF00205">
    <property type="entry name" value="TPP_enzyme_M"/>
    <property type="match status" value="1"/>
</dbReference>
<dbReference type="CDD" id="cd00568">
    <property type="entry name" value="TPP_enzymes"/>
    <property type="match status" value="1"/>
</dbReference>
<dbReference type="InterPro" id="IPR029035">
    <property type="entry name" value="DHS-like_NAD/FAD-binding_dom"/>
</dbReference>
<evidence type="ECO:0000313" key="9">
    <source>
        <dbReference type="Proteomes" id="UP001210380"/>
    </source>
</evidence>
<dbReference type="InterPro" id="IPR045229">
    <property type="entry name" value="TPP_enz"/>
</dbReference>
<evidence type="ECO:0000259" key="6">
    <source>
        <dbReference type="Pfam" id="PF02775"/>
    </source>
</evidence>
<proteinExistence type="inferred from homology"/>
<gene>
    <name evidence="8" type="ORF">OU415_16620</name>
</gene>
<feature type="domain" description="Thiamine pyrophosphate enzyme TPP-binding" evidence="6">
    <location>
        <begin position="385"/>
        <end position="530"/>
    </location>
</feature>
<dbReference type="InterPro" id="IPR029061">
    <property type="entry name" value="THDP-binding"/>
</dbReference>
<dbReference type="SUPFAM" id="SSF52518">
    <property type="entry name" value="Thiamin diphosphate-binding fold (THDP-binding)"/>
    <property type="match status" value="2"/>
</dbReference>
<evidence type="ECO:0000256" key="2">
    <source>
        <dbReference type="ARBA" id="ARBA00023052"/>
    </source>
</evidence>
<dbReference type="Pfam" id="PF02775">
    <property type="entry name" value="TPP_enzyme_C"/>
    <property type="match status" value="1"/>
</dbReference>
<dbReference type="PANTHER" id="PTHR18968">
    <property type="entry name" value="THIAMINE PYROPHOSPHATE ENZYMES"/>
    <property type="match status" value="1"/>
</dbReference>
<dbReference type="Pfam" id="PF02776">
    <property type="entry name" value="TPP_enzyme_N"/>
    <property type="match status" value="1"/>
</dbReference>
<evidence type="ECO:0000313" key="8">
    <source>
        <dbReference type="EMBL" id="MDA3627070.1"/>
    </source>
</evidence>
<reference evidence="8 9" key="1">
    <citation type="submission" date="2022-11" db="EMBL/GenBank/DDBJ databases">
        <title>Draft genome sequence of Saccharopolyspora sp. WRP15-2 isolated from rhizosphere soils of wild rice in Thailand.</title>
        <authorList>
            <person name="Duangmal K."/>
            <person name="Kammanee S."/>
            <person name="Muangham S."/>
        </authorList>
    </citation>
    <scope>NUCLEOTIDE SEQUENCE [LARGE SCALE GENOMIC DNA]</scope>
    <source>
        <strain evidence="8 9">WRP15-2</strain>
    </source>
</reference>
<dbReference type="PANTHER" id="PTHR18968:SF13">
    <property type="entry name" value="ACETOLACTATE SYNTHASE CATALYTIC SUBUNIT, MITOCHONDRIAL"/>
    <property type="match status" value="1"/>
</dbReference>
<dbReference type="CDD" id="cd07035">
    <property type="entry name" value="TPP_PYR_POX_like"/>
    <property type="match status" value="1"/>
</dbReference>
<dbReference type="InterPro" id="IPR012001">
    <property type="entry name" value="Thiamin_PyroP_enz_TPP-bd_dom"/>
</dbReference>
<name>A0ABT4UZC9_9PSEU</name>
<dbReference type="Gene3D" id="3.40.50.970">
    <property type="match status" value="2"/>
</dbReference>
<sequence length="557" mass="58871">MPDAERKRVVDRIVDHLDSAGVRHVFGVHGANVEDLYDAISHGSGRVTGVVGKHEFSAGAMAEGYHRASNRLAVVAATSGGGALNLVPALGEAYASGVPLLALIGQPPTSLEGRGAFQDQSGLNGSLNGPALFAAVSRFCARVEKPDEIADLLPRAMHAAERERGPAVLLIPKDVQQAVTELEPVDLPVEEEEPGELDRQVLRALEAARSGGPTLIVAGSGVVRVDARAELAGLAERLGAWVAVEPDAKDVFDNHDPRFVGVAGANGHPSVRHCLDRARTLVLVGTRFPQVARAGLEASLQGTEIVCFDRQAPHVGDEALLETGELRASLRSAVQQLSGEAPATPPHDGLDFLPHERTEGDRIALREVVGTIADAVPDDAVVVSDAGNTGCGVLHFLPAPARGRYLLALGMGGMGFSFGAGIGAAFATGRRTFVLAGDGSFYMHGMEVHTAVEHDLPVTFVIFNNNSHAACKSREELFYDGEHTYNAFRDSDIGAGIAAMFPSIRARTVRTLDELRAFLAGSTTGPSLVSVEMRPDEMPPYLPFVPTDDSTERTSPK</sequence>
<evidence type="ECO:0000256" key="3">
    <source>
        <dbReference type="RuleBase" id="RU362132"/>
    </source>
</evidence>
<dbReference type="Gene3D" id="3.40.50.1220">
    <property type="entry name" value="TPP-binding domain"/>
    <property type="match status" value="1"/>
</dbReference>
<feature type="transmembrane region" description="Helical" evidence="4">
    <location>
        <begin position="405"/>
        <end position="427"/>
    </location>
</feature>
<keyword evidence="4" id="KW-1133">Transmembrane helix</keyword>
<accession>A0ABT4UZC9</accession>
<dbReference type="SUPFAM" id="SSF52467">
    <property type="entry name" value="DHS-like NAD/FAD-binding domain"/>
    <property type="match status" value="1"/>
</dbReference>
<evidence type="ECO:0000259" key="7">
    <source>
        <dbReference type="Pfam" id="PF02776"/>
    </source>
</evidence>
<evidence type="ECO:0000256" key="1">
    <source>
        <dbReference type="ARBA" id="ARBA00007812"/>
    </source>
</evidence>
<dbReference type="InterPro" id="IPR012000">
    <property type="entry name" value="Thiamin_PyroP_enz_cen_dom"/>
</dbReference>
<protein>
    <submittedName>
        <fullName evidence="8">Thiamine pyrophosphate-binding protein</fullName>
    </submittedName>
</protein>
<keyword evidence="4" id="KW-0472">Membrane</keyword>
<organism evidence="8 9">
    <name type="scientific">Saccharopolyspora oryzae</name>
    <dbReference type="NCBI Taxonomy" id="2997343"/>
    <lineage>
        <taxon>Bacteria</taxon>
        <taxon>Bacillati</taxon>
        <taxon>Actinomycetota</taxon>
        <taxon>Actinomycetes</taxon>
        <taxon>Pseudonocardiales</taxon>
        <taxon>Pseudonocardiaceae</taxon>
        <taxon>Saccharopolyspora</taxon>
    </lineage>
</organism>
<comment type="caution">
    <text evidence="8">The sequence shown here is derived from an EMBL/GenBank/DDBJ whole genome shotgun (WGS) entry which is preliminary data.</text>
</comment>
<dbReference type="Proteomes" id="UP001210380">
    <property type="component" value="Unassembled WGS sequence"/>
</dbReference>
<dbReference type="InterPro" id="IPR011766">
    <property type="entry name" value="TPP_enzyme_TPP-bd"/>
</dbReference>
<feature type="domain" description="Thiamine pyrophosphate enzyme central" evidence="5">
    <location>
        <begin position="214"/>
        <end position="318"/>
    </location>
</feature>
<dbReference type="EMBL" id="JAQGLA010000023">
    <property type="protein sequence ID" value="MDA3627070.1"/>
    <property type="molecule type" value="Genomic_DNA"/>
</dbReference>